<keyword evidence="7" id="KW-1133">Transmembrane helix</keyword>
<feature type="transmembrane region" description="Helical" evidence="7">
    <location>
        <begin position="109"/>
        <end position="128"/>
    </location>
</feature>
<accession>A0A445ECF5</accession>
<evidence type="ECO:0000256" key="5">
    <source>
        <dbReference type="SAM" id="Coils"/>
    </source>
</evidence>
<name>A0A445ECF5_ARAHY</name>
<keyword evidence="1" id="KW-0479">Metal-binding</keyword>
<dbReference type="AlphaFoldDB" id="A0A445ECF5"/>
<evidence type="ECO:0000313" key="10">
    <source>
        <dbReference type="Proteomes" id="UP000289738"/>
    </source>
</evidence>
<keyword evidence="10" id="KW-1185">Reference proteome</keyword>
<evidence type="ECO:0000256" key="7">
    <source>
        <dbReference type="SAM" id="Phobius"/>
    </source>
</evidence>
<gene>
    <name evidence="9" type="ORF">Ahy_A02g007185</name>
</gene>
<evidence type="ECO:0000259" key="8">
    <source>
        <dbReference type="PROSITE" id="PS51999"/>
    </source>
</evidence>
<keyword evidence="7" id="KW-0472">Membrane</keyword>
<sequence length="132" mass="14795">MAPQSSFQGSRSSTKSRGRKKTCFCGERPVLRTSSTAENLGRRLWGCVNYHMSLLFSIFCFKIALGVDIGEECDYFAWAEPGGQDPQIQRLKNKASELKQELQKAKRKFALALAVGILGWTMAGLLLYDRLN</sequence>
<keyword evidence="5" id="KW-0175">Coiled coil</keyword>
<dbReference type="Proteomes" id="UP000289738">
    <property type="component" value="Chromosome A02"/>
</dbReference>
<evidence type="ECO:0000313" key="9">
    <source>
        <dbReference type="EMBL" id="RYR72955.1"/>
    </source>
</evidence>
<dbReference type="PROSITE" id="PS51999">
    <property type="entry name" value="ZF_GRF"/>
    <property type="match status" value="1"/>
</dbReference>
<keyword evidence="3" id="KW-0862">Zinc</keyword>
<dbReference type="PANTHER" id="PTHR33248">
    <property type="entry name" value="ZINC ION-BINDING PROTEIN"/>
    <property type="match status" value="1"/>
</dbReference>
<keyword evidence="2 4" id="KW-0863">Zinc-finger</keyword>
<evidence type="ECO:0000256" key="3">
    <source>
        <dbReference type="ARBA" id="ARBA00022833"/>
    </source>
</evidence>
<reference evidence="9 10" key="1">
    <citation type="submission" date="2019-01" db="EMBL/GenBank/DDBJ databases">
        <title>Sequencing of cultivated peanut Arachis hypogaea provides insights into genome evolution and oil improvement.</title>
        <authorList>
            <person name="Chen X."/>
        </authorList>
    </citation>
    <scope>NUCLEOTIDE SEQUENCE [LARGE SCALE GENOMIC DNA]</scope>
    <source>
        <strain evidence="10">cv. Fuhuasheng</strain>
        <tissue evidence="9">Leaves</tissue>
    </source>
</reference>
<feature type="coiled-coil region" evidence="5">
    <location>
        <begin position="88"/>
        <end position="115"/>
    </location>
</feature>
<comment type="caution">
    <text evidence="9">The sequence shown here is derived from an EMBL/GenBank/DDBJ whole genome shotgun (WGS) entry which is preliminary data.</text>
</comment>
<feature type="region of interest" description="Disordered" evidence="6">
    <location>
        <begin position="1"/>
        <end position="20"/>
    </location>
</feature>
<organism evidence="9 10">
    <name type="scientific">Arachis hypogaea</name>
    <name type="common">Peanut</name>
    <dbReference type="NCBI Taxonomy" id="3818"/>
    <lineage>
        <taxon>Eukaryota</taxon>
        <taxon>Viridiplantae</taxon>
        <taxon>Streptophyta</taxon>
        <taxon>Embryophyta</taxon>
        <taxon>Tracheophyta</taxon>
        <taxon>Spermatophyta</taxon>
        <taxon>Magnoliopsida</taxon>
        <taxon>eudicotyledons</taxon>
        <taxon>Gunneridae</taxon>
        <taxon>Pentapetalae</taxon>
        <taxon>rosids</taxon>
        <taxon>fabids</taxon>
        <taxon>Fabales</taxon>
        <taxon>Fabaceae</taxon>
        <taxon>Papilionoideae</taxon>
        <taxon>50 kb inversion clade</taxon>
        <taxon>dalbergioids sensu lato</taxon>
        <taxon>Dalbergieae</taxon>
        <taxon>Pterocarpus clade</taxon>
        <taxon>Arachis</taxon>
    </lineage>
</organism>
<protein>
    <recommendedName>
        <fullName evidence="8">GRF-type domain-containing protein</fullName>
    </recommendedName>
</protein>
<keyword evidence="7" id="KW-0812">Transmembrane</keyword>
<evidence type="ECO:0000256" key="6">
    <source>
        <dbReference type="SAM" id="MobiDB-lite"/>
    </source>
</evidence>
<dbReference type="EMBL" id="SDMP01000002">
    <property type="protein sequence ID" value="RYR72955.1"/>
    <property type="molecule type" value="Genomic_DNA"/>
</dbReference>
<dbReference type="GO" id="GO:0008270">
    <property type="term" value="F:zinc ion binding"/>
    <property type="evidence" value="ECO:0007669"/>
    <property type="project" value="UniProtKB-KW"/>
</dbReference>
<feature type="domain" description="GRF-type" evidence="8">
    <location>
        <begin position="23"/>
        <end position="82"/>
    </location>
</feature>
<evidence type="ECO:0000256" key="2">
    <source>
        <dbReference type="ARBA" id="ARBA00022771"/>
    </source>
</evidence>
<dbReference type="InterPro" id="IPR010666">
    <property type="entry name" value="Znf_GRF"/>
</dbReference>
<evidence type="ECO:0000256" key="4">
    <source>
        <dbReference type="PROSITE-ProRule" id="PRU01343"/>
    </source>
</evidence>
<evidence type="ECO:0000256" key="1">
    <source>
        <dbReference type="ARBA" id="ARBA00022723"/>
    </source>
</evidence>
<proteinExistence type="predicted"/>